<dbReference type="Proteomes" id="UP000015106">
    <property type="component" value="Chromosome 3"/>
</dbReference>
<dbReference type="GO" id="GO:0030126">
    <property type="term" value="C:COPI vesicle coat"/>
    <property type="evidence" value="ECO:0007669"/>
    <property type="project" value="TreeGrafter"/>
</dbReference>
<reference evidence="6" key="1">
    <citation type="journal article" date="2013" name="Nature">
        <title>Draft genome of the wheat A-genome progenitor Triticum urartu.</title>
        <authorList>
            <person name="Ling H.Q."/>
            <person name="Zhao S."/>
            <person name="Liu D."/>
            <person name="Wang J."/>
            <person name="Sun H."/>
            <person name="Zhang C."/>
            <person name="Fan H."/>
            <person name="Li D."/>
            <person name="Dong L."/>
            <person name="Tao Y."/>
            <person name="Gao C."/>
            <person name="Wu H."/>
            <person name="Li Y."/>
            <person name="Cui Y."/>
            <person name="Guo X."/>
            <person name="Zheng S."/>
            <person name="Wang B."/>
            <person name="Yu K."/>
            <person name="Liang Q."/>
            <person name="Yang W."/>
            <person name="Lou X."/>
            <person name="Chen J."/>
            <person name="Feng M."/>
            <person name="Jian J."/>
            <person name="Zhang X."/>
            <person name="Luo G."/>
            <person name="Jiang Y."/>
            <person name="Liu J."/>
            <person name="Wang Z."/>
            <person name="Sha Y."/>
            <person name="Zhang B."/>
            <person name="Wu H."/>
            <person name="Tang D."/>
            <person name="Shen Q."/>
            <person name="Xue P."/>
            <person name="Zou S."/>
            <person name="Wang X."/>
            <person name="Liu X."/>
            <person name="Wang F."/>
            <person name="Yang Y."/>
            <person name="An X."/>
            <person name="Dong Z."/>
            <person name="Zhang K."/>
            <person name="Zhang X."/>
            <person name="Luo M.C."/>
            <person name="Dvorak J."/>
            <person name="Tong Y."/>
            <person name="Wang J."/>
            <person name="Yang H."/>
            <person name="Li Z."/>
            <person name="Wang D."/>
            <person name="Zhang A."/>
            <person name="Wang J."/>
        </authorList>
    </citation>
    <scope>NUCLEOTIDE SEQUENCE</scope>
    <source>
        <strain evidence="6">cv. G1812</strain>
    </source>
</reference>
<dbReference type="InterPro" id="IPR036322">
    <property type="entry name" value="WD40_repeat_dom_sf"/>
</dbReference>
<keyword evidence="1 3" id="KW-0853">WD repeat</keyword>
<evidence type="ECO:0000313" key="4">
    <source>
        <dbReference type="EnsemblPlants" id="TuG1812G0300000082.01.T02"/>
    </source>
</evidence>
<dbReference type="Gramene" id="TuG1812G0300000082.01.T02">
    <property type="protein sequence ID" value="TuG1812G0300000082.01.T02"/>
    <property type="gene ID" value="TuG1812G0300000082.01"/>
</dbReference>
<dbReference type="PROSITE" id="PS50294">
    <property type="entry name" value="WD_REPEATS_REGION"/>
    <property type="match status" value="2"/>
</dbReference>
<dbReference type="PANTHER" id="PTHR19876">
    <property type="entry name" value="COATOMER"/>
    <property type="match status" value="1"/>
</dbReference>
<keyword evidence="2" id="KW-0677">Repeat</keyword>
<evidence type="ECO:0000313" key="5">
    <source>
        <dbReference type="EnsemblPlants" id="TuG1812U0000058400.01.T02"/>
    </source>
</evidence>
<accession>A0A8R7RGL3</accession>
<keyword evidence="6" id="KW-1185">Reference proteome</keyword>
<organism evidence="5 6">
    <name type="scientific">Triticum urartu</name>
    <name type="common">Red wild einkorn</name>
    <name type="synonym">Crithodium urartu</name>
    <dbReference type="NCBI Taxonomy" id="4572"/>
    <lineage>
        <taxon>Eukaryota</taxon>
        <taxon>Viridiplantae</taxon>
        <taxon>Streptophyta</taxon>
        <taxon>Embryophyta</taxon>
        <taxon>Tracheophyta</taxon>
        <taxon>Spermatophyta</taxon>
        <taxon>Magnoliopsida</taxon>
        <taxon>Liliopsida</taxon>
        <taxon>Poales</taxon>
        <taxon>Poaceae</taxon>
        <taxon>BOP clade</taxon>
        <taxon>Pooideae</taxon>
        <taxon>Triticodae</taxon>
        <taxon>Triticeae</taxon>
        <taxon>Triticinae</taxon>
        <taxon>Triticum</taxon>
    </lineage>
</organism>
<protein>
    <submittedName>
        <fullName evidence="5">Uncharacterized protein</fullName>
    </submittedName>
</protein>
<dbReference type="InterPro" id="IPR001680">
    <property type="entry name" value="WD40_rpt"/>
</dbReference>
<evidence type="ECO:0000256" key="1">
    <source>
        <dbReference type="ARBA" id="ARBA00022574"/>
    </source>
</evidence>
<dbReference type="SMART" id="SM00320">
    <property type="entry name" value="WD40"/>
    <property type="match status" value="2"/>
</dbReference>
<feature type="repeat" description="WD" evidence="3">
    <location>
        <begin position="9"/>
        <end position="41"/>
    </location>
</feature>
<dbReference type="GO" id="GO:0006890">
    <property type="term" value="P:retrograde vesicle-mediated transport, Golgi to endoplasmic reticulum"/>
    <property type="evidence" value="ECO:0007669"/>
    <property type="project" value="TreeGrafter"/>
</dbReference>
<dbReference type="GO" id="GO:0006888">
    <property type="term" value="P:endoplasmic reticulum to Golgi vesicle-mediated transport"/>
    <property type="evidence" value="ECO:0007669"/>
    <property type="project" value="TreeGrafter"/>
</dbReference>
<dbReference type="Gene3D" id="2.130.10.10">
    <property type="entry name" value="YVTN repeat-like/Quinoprotein amine dehydrogenase"/>
    <property type="match status" value="1"/>
</dbReference>
<evidence type="ECO:0000256" key="3">
    <source>
        <dbReference type="PROSITE-ProRule" id="PRU00221"/>
    </source>
</evidence>
<dbReference type="GO" id="GO:0006886">
    <property type="term" value="P:intracellular protein transport"/>
    <property type="evidence" value="ECO:0007669"/>
    <property type="project" value="TreeGrafter"/>
</dbReference>
<feature type="repeat" description="WD" evidence="3">
    <location>
        <begin position="52"/>
        <end position="94"/>
    </location>
</feature>
<dbReference type="AlphaFoldDB" id="A0A8R7RGL3"/>
<name>A0A8R7RGL3_TRIUA</name>
<dbReference type="PANTHER" id="PTHR19876:SF68">
    <property type="entry name" value="COATOMER SUBUNIT BETA'-2"/>
    <property type="match status" value="1"/>
</dbReference>
<dbReference type="InterPro" id="IPR050844">
    <property type="entry name" value="Coatomer_complex_subunit"/>
</dbReference>
<dbReference type="EnsemblPlants" id="TuG1812U0000058400.01.T02">
    <property type="protein sequence ID" value="TuG1812U0000058400.01.T02"/>
    <property type="gene ID" value="TuG1812U0000058400.01"/>
</dbReference>
<proteinExistence type="predicted"/>
<reference evidence="5" key="3">
    <citation type="submission" date="2022-06" db="UniProtKB">
        <authorList>
            <consortium name="EnsemblPlants"/>
        </authorList>
    </citation>
    <scope>IDENTIFICATION</scope>
</reference>
<reference evidence="4" key="2">
    <citation type="submission" date="2018-03" db="EMBL/GenBank/DDBJ databases">
        <title>The Triticum urartu genome reveals the dynamic nature of wheat genome evolution.</title>
        <authorList>
            <person name="Ling H."/>
            <person name="Ma B."/>
            <person name="Shi X."/>
            <person name="Liu H."/>
            <person name="Dong L."/>
            <person name="Sun H."/>
            <person name="Cao Y."/>
            <person name="Gao Q."/>
            <person name="Zheng S."/>
            <person name="Li Y."/>
            <person name="Yu Y."/>
            <person name="Du H."/>
            <person name="Qi M."/>
            <person name="Li Y."/>
            <person name="Yu H."/>
            <person name="Cui Y."/>
            <person name="Wang N."/>
            <person name="Chen C."/>
            <person name="Wu H."/>
            <person name="Zhao Y."/>
            <person name="Zhang J."/>
            <person name="Li Y."/>
            <person name="Zhou W."/>
            <person name="Zhang B."/>
            <person name="Hu W."/>
            <person name="Eijk M."/>
            <person name="Tang J."/>
            <person name="Witsenboer H."/>
            <person name="Zhao S."/>
            <person name="Li Z."/>
            <person name="Zhang A."/>
            <person name="Wang D."/>
            <person name="Liang C."/>
        </authorList>
    </citation>
    <scope>NUCLEOTIDE SEQUENCE [LARGE SCALE GENOMIC DNA]</scope>
    <source>
        <strain evidence="4">cv. G1812</strain>
    </source>
</reference>
<dbReference type="PROSITE" id="PS50082">
    <property type="entry name" value="WD_REPEATS_2"/>
    <property type="match status" value="2"/>
</dbReference>
<dbReference type="EnsemblPlants" id="TuG1812G0300000082.01.T02">
    <property type="protein sequence ID" value="TuG1812G0300000082.01.T02"/>
    <property type="gene ID" value="TuG1812G0300000082.01"/>
</dbReference>
<dbReference type="InterPro" id="IPR015943">
    <property type="entry name" value="WD40/YVTN_repeat-like_dom_sf"/>
</dbReference>
<evidence type="ECO:0000256" key="2">
    <source>
        <dbReference type="ARBA" id="ARBA00022737"/>
    </source>
</evidence>
<sequence length="132" mass="15251">MTMKRVKEFKAHHGWVTSLAVHPTQPFVLSASSDKLIKLWNWEKGWECIRTFTGHLHWVNQVKFNPHDANTFASASYDGTVKIWRILSPTHFSSLNCERVQACVDYYPTCVDQQHYIVTGSDLGFANTDMYQ</sequence>
<evidence type="ECO:0000313" key="6">
    <source>
        <dbReference type="Proteomes" id="UP000015106"/>
    </source>
</evidence>
<dbReference type="Pfam" id="PF00400">
    <property type="entry name" value="WD40"/>
    <property type="match status" value="2"/>
</dbReference>
<dbReference type="GO" id="GO:0006891">
    <property type="term" value="P:intra-Golgi vesicle-mediated transport"/>
    <property type="evidence" value="ECO:0007669"/>
    <property type="project" value="TreeGrafter"/>
</dbReference>
<dbReference type="SUPFAM" id="SSF50978">
    <property type="entry name" value="WD40 repeat-like"/>
    <property type="match status" value="1"/>
</dbReference>
<dbReference type="Gramene" id="TuG1812U0000058400.01.T02">
    <property type="protein sequence ID" value="TuG1812U0000058400.01.T02"/>
    <property type="gene ID" value="TuG1812U0000058400.01"/>
</dbReference>